<evidence type="ECO:0000313" key="3">
    <source>
        <dbReference type="EMBL" id="KRX05621.1"/>
    </source>
</evidence>
<keyword evidence="3" id="KW-0430">Lectin</keyword>
<dbReference type="InterPro" id="IPR002035">
    <property type="entry name" value="VWF_A"/>
</dbReference>
<evidence type="ECO:0000259" key="2">
    <source>
        <dbReference type="PROSITE" id="PS50234"/>
    </source>
</evidence>
<accession>A0A0V0QUT2</accession>
<gene>
    <name evidence="3" type="ORF">PPERSA_09761</name>
</gene>
<feature type="domain" description="VWFA" evidence="2">
    <location>
        <begin position="814"/>
        <end position="1046"/>
    </location>
</feature>
<dbReference type="SUPFAM" id="SSF49899">
    <property type="entry name" value="Concanavalin A-like lectins/glucanases"/>
    <property type="match status" value="1"/>
</dbReference>
<dbReference type="InterPro" id="IPR010734">
    <property type="entry name" value="Copine_C"/>
</dbReference>
<dbReference type="GO" id="GO:0071277">
    <property type="term" value="P:cellular response to calcium ion"/>
    <property type="evidence" value="ECO:0007669"/>
    <property type="project" value="TreeGrafter"/>
</dbReference>
<dbReference type="InterPro" id="IPR011992">
    <property type="entry name" value="EF-hand-dom_pair"/>
</dbReference>
<keyword evidence="1" id="KW-0106">Calcium</keyword>
<dbReference type="InParanoid" id="A0A0V0QUT2"/>
<dbReference type="InterPro" id="IPR018247">
    <property type="entry name" value="EF_Hand_1_Ca_BS"/>
</dbReference>
<protein>
    <submittedName>
        <fullName evidence="3">Concanavalin A-like lectin/glucanases superfamily</fullName>
    </submittedName>
</protein>
<organism evidence="3 4">
    <name type="scientific">Pseudocohnilembus persalinus</name>
    <name type="common">Ciliate</name>
    <dbReference type="NCBI Taxonomy" id="266149"/>
    <lineage>
        <taxon>Eukaryota</taxon>
        <taxon>Sar</taxon>
        <taxon>Alveolata</taxon>
        <taxon>Ciliophora</taxon>
        <taxon>Intramacronucleata</taxon>
        <taxon>Oligohymenophorea</taxon>
        <taxon>Scuticociliatia</taxon>
        <taxon>Philasterida</taxon>
        <taxon>Pseudocohnilembidae</taxon>
        <taxon>Pseudocohnilembus</taxon>
    </lineage>
</organism>
<dbReference type="SUPFAM" id="SSF53300">
    <property type="entry name" value="vWA-like"/>
    <property type="match status" value="1"/>
</dbReference>
<dbReference type="GO" id="GO:0005886">
    <property type="term" value="C:plasma membrane"/>
    <property type="evidence" value="ECO:0007669"/>
    <property type="project" value="TreeGrafter"/>
</dbReference>
<dbReference type="InterPro" id="IPR045052">
    <property type="entry name" value="Copine"/>
</dbReference>
<dbReference type="Pfam" id="PF07002">
    <property type="entry name" value="Copine"/>
    <property type="match status" value="1"/>
</dbReference>
<dbReference type="EMBL" id="LDAU01000105">
    <property type="protein sequence ID" value="KRX05621.1"/>
    <property type="molecule type" value="Genomic_DNA"/>
</dbReference>
<sequence>MEDNQNPELQHPYHPDEDLQDEEYLEDQTTPQEFFQVLVLEEFVNSDSQIVTNMDIDIKQSINKGFFVSFLIYAEPPKIDKQNPNQLRNIFATGNHARKNIELSVNNEGIMILTCRVGKAKNQVFSQQKLKNHTPTHIFIQLEQIEPEDVGQNYQNILSIFINGELQGQIALTKQIEPPSGFLFIGSEHLPVFKGEIQDMVFGVRPLNREEQNLVITEKQMPLQQQRPTFDILDEYNEQIQRAQLPQRKETQSAAERHSIPLALSKTHLSFVPQQRPKQEELKEDEILKLQMEKSREQVEQLLLTNDVLNMKCREMCSVFKWIFNTLQEMSPPLEDKGSQGLPFAESLNNLVQNDGIVDFRDVFPYYGIEFDRFMKVIKYAKLSLTKAEIELLAKTSEWARTYRFVQDQEIKEYENKKYGYINAIIYDKFMITIRDACMSKEEIKKIRNDCGGDPHQFAPKIGDEIEFDSYEEFFKTCKRNGIDEDQARQYIYKGLVIKSMPMRGGKQRICCSRDPRLLLYNKIIELYPDIKFNENTQEVAYYTLSNGEREVNLEAFTDYCINVLKLWGGQTNEQQQALDNTHSKMNHFENQEETCKKLFYSFCFQTEPFFGFSEFITLIRATYPAAIYEHPETGKQLEITPYSSYPQVIVWGDTSSMIENNYEQQLLGEIKFKNDQEINFYSAQYRLLNKQHVQWSIRDNEYKKKYNTIGKSDYIFGNWSMDNPEYDFDIQYFFGQKQKLKIEFFNDDQKEGQVKFQLSDIVGQSTMLTNMYQTDFQIGSVSGKINISRQIEQSNDSNGQQFYNYLAEGLKFNIMVGIDWTASNQEVDNPQSLHYYDPENKEFNQYQQILRSLCSQLLPFDVNKKIAAYGFGASPTFAKQMGGTFDCFPMNGNPEEPEVENLQGFLDVYEKCRKEVELSGPTYFSGIMSSMVKIVNQKTFDNYSVAIIISDGAVSDQLEEGQQNEIPELQKIINLVVEQSEKPVTFLFVGIGQSDLTQYKIFNNYQELKHHTNGKNPIRQNSVFINYSRECQDGEDLVKKVLPTVQAQALCYYKMHNVEPQQMNIFTDKTKTPMHILHPEHFVQKEKKEEFKQIKKGGKIIKKKIENDKPEFIPKYKEVSPENEIEYEERNPFKLKIHVSIKQDQSQNGRFRNLFDNQTIPEINPEELNFSQQFYDRTKKLAGFKTTMTITEQVISDIPSENFLTLNACNFNAIAPIYDDSLQSYDFPKENQEDKEILPKPCEQWNQGKLLLNLQRCAECIEHQGTSRHDEADFAEKQNQFYELFKQVFPNLELQTNLQKPNILEGFDIYIRGVGPENKRDSQGRVILYKKEDKLLQFQLYFQRLMLIPYDKLVLLCSAYADSKETELVQQDWFENNQHLIPEKWEKCNEGQANIPDRPKDVERQKKEESSIPVGAAMKCFNWACGQEYQHVEDKMQSANQCTYHKGVYQMGSIHGYWPESWTCCRKEWEAPGCTKGSHKGQQISKLKYLCVNRGEVNNRTKKPDSICGKTFSPDTEEDCQFHPGYIFKKDKKNKNSNENNLPDDTWTCCQQDSSAEPCNKTKHFHAEWPDERAKLYFIEKKQNKDFRDNKIESFESSGLRSCIYRETVPYVEYESSVTRKARIQRENENQPRICMRYGCKFEGTYKDSEQQKLKELKQYNCFMHTGVFDFGKKEDEEQFSGWAPHWTCCRQDWSAKGCQRCYHSGPLESEFKQNPPKNGKWPNISAMKNFKKEGSSLWRKKFAEYEISDEDRAKMKFNQFSKGQSYISSSDLKGLCQHFKLHLFAMSEDLSFHFKYSDVLTGKAEEMLDPNNSGQIQRDEFIKWWLTSLEDYQIQYNE</sequence>
<evidence type="ECO:0000313" key="4">
    <source>
        <dbReference type="Proteomes" id="UP000054937"/>
    </source>
</evidence>
<comment type="caution">
    <text evidence="3">The sequence shown here is derived from an EMBL/GenBank/DDBJ whole genome shotgun (WGS) entry which is preliminary data.</text>
</comment>
<evidence type="ECO:0000256" key="1">
    <source>
        <dbReference type="ARBA" id="ARBA00022837"/>
    </source>
</evidence>
<dbReference type="PROSITE" id="PS00018">
    <property type="entry name" value="EF_HAND_1"/>
    <property type="match status" value="1"/>
</dbReference>
<keyword evidence="4" id="KW-1185">Reference proteome</keyword>
<dbReference type="PROSITE" id="PS50234">
    <property type="entry name" value="VWFA"/>
    <property type="match status" value="1"/>
</dbReference>
<dbReference type="PANTHER" id="PTHR10857">
    <property type="entry name" value="COPINE"/>
    <property type="match status" value="1"/>
</dbReference>
<dbReference type="OMA" id="THESATW"/>
<dbReference type="OrthoDB" id="10261079at2759"/>
<dbReference type="GO" id="GO:0030246">
    <property type="term" value="F:carbohydrate binding"/>
    <property type="evidence" value="ECO:0007669"/>
    <property type="project" value="UniProtKB-KW"/>
</dbReference>
<dbReference type="PANTHER" id="PTHR10857:SF106">
    <property type="entry name" value="C2 DOMAIN-CONTAINING PROTEIN"/>
    <property type="match status" value="1"/>
</dbReference>
<proteinExistence type="predicted"/>
<dbReference type="InterPro" id="IPR036465">
    <property type="entry name" value="vWFA_dom_sf"/>
</dbReference>
<dbReference type="Proteomes" id="UP000054937">
    <property type="component" value="Unassembled WGS sequence"/>
</dbReference>
<name>A0A0V0QUT2_PSEPJ</name>
<dbReference type="InterPro" id="IPR013320">
    <property type="entry name" value="ConA-like_dom_sf"/>
</dbReference>
<dbReference type="GO" id="GO:0005544">
    <property type="term" value="F:calcium-dependent phospholipid binding"/>
    <property type="evidence" value="ECO:0007669"/>
    <property type="project" value="InterPro"/>
</dbReference>
<reference evidence="3 4" key="1">
    <citation type="journal article" date="2015" name="Sci. Rep.">
        <title>Genome of the facultative scuticociliatosis pathogen Pseudocohnilembus persalinus provides insight into its virulence through horizontal gene transfer.</title>
        <authorList>
            <person name="Xiong J."/>
            <person name="Wang G."/>
            <person name="Cheng J."/>
            <person name="Tian M."/>
            <person name="Pan X."/>
            <person name="Warren A."/>
            <person name="Jiang C."/>
            <person name="Yuan D."/>
            <person name="Miao W."/>
        </authorList>
    </citation>
    <scope>NUCLEOTIDE SEQUENCE [LARGE SCALE GENOMIC DNA]</scope>
    <source>
        <strain evidence="3">36N120E</strain>
    </source>
</reference>
<dbReference type="SUPFAM" id="SSF47473">
    <property type="entry name" value="EF-hand"/>
    <property type="match status" value="1"/>
</dbReference>